<protein>
    <submittedName>
        <fullName evidence="6">Acetylhydrolase</fullName>
    </submittedName>
</protein>
<evidence type="ECO:0000313" key="7">
    <source>
        <dbReference type="Proteomes" id="UP000288943"/>
    </source>
</evidence>
<dbReference type="PANTHER" id="PTHR10272">
    <property type="entry name" value="PLATELET-ACTIVATING FACTOR ACETYLHYDROLASE"/>
    <property type="match status" value="1"/>
</dbReference>
<feature type="transmembrane region" description="Helical" evidence="4">
    <location>
        <begin position="51"/>
        <end position="71"/>
    </location>
</feature>
<evidence type="ECO:0000256" key="4">
    <source>
        <dbReference type="SAM" id="Phobius"/>
    </source>
</evidence>
<evidence type="ECO:0000256" key="1">
    <source>
        <dbReference type="ARBA" id="ARBA00022801"/>
    </source>
</evidence>
<reference evidence="6 7" key="1">
    <citation type="submission" date="2018-01" db="EMBL/GenBank/DDBJ databases">
        <title>The whole genome sequencing and assembly of Paenibacillus chitinolyticus KCCM 41400 strain.</title>
        <authorList>
            <person name="Kim J.-Y."/>
            <person name="Park M.-K."/>
            <person name="Lee Y.-J."/>
            <person name="Yi H."/>
            <person name="Bahn Y.-S."/>
            <person name="Kim J.F."/>
            <person name="Lee D.-W."/>
        </authorList>
    </citation>
    <scope>NUCLEOTIDE SEQUENCE [LARGE SCALE GENOMIC DNA]</scope>
    <source>
        <strain evidence="6 7">KCCM 41400</strain>
    </source>
</reference>
<dbReference type="InterPro" id="IPR029058">
    <property type="entry name" value="AB_hydrolase_fold"/>
</dbReference>
<dbReference type="Proteomes" id="UP000288943">
    <property type="component" value="Chromosome"/>
</dbReference>
<dbReference type="EMBL" id="CP026520">
    <property type="protein sequence ID" value="QAV19475.1"/>
    <property type="molecule type" value="Genomic_DNA"/>
</dbReference>
<dbReference type="Proteomes" id="UP001527202">
    <property type="component" value="Unassembled WGS sequence"/>
</dbReference>
<keyword evidence="8" id="KW-1185">Reference proteome</keyword>
<dbReference type="OrthoDB" id="9814760at2"/>
<feature type="transmembrane region" description="Helical" evidence="4">
    <location>
        <begin position="6"/>
        <end position="22"/>
    </location>
</feature>
<reference evidence="5 8" key="2">
    <citation type="submission" date="2022-05" db="EMBL/GenBank/DDBJ databases">
        <title>Genome Sequencing of Bee-Associated Microbes.</title>
        <authorList>
            <person name="Dunlap C."/>
        </authorList>
    </citation>
    <scope>NUCLEOTIDE SEQUENCE [LARGE SCALE GENOMIC DNA]</scope>
    <source>
        <strain evidence="5 8">NRRL B-23120</strain>
    </source>
</reference>
<dbReference type="GO" id="GO:0003847">
    <property type="term" value="F:1-alkyl-2-acetylglycerophosphocholine esterase activity"/>
    <property type="evidence" value="ECO:0007669"/>
    <property type="project" value="TreeGrafter"/>
</dbReference>
<keyword evidence="3" id="KW-0443">Lipid metabolism</keyword>
<feature type="transmembrane region" description="Helical" evidence="4">
    <location>
        <begin position="27"/>
        <end position="45"/>
    </location>
</feature>
<evidence type="ECO:0000313" key="8">
    <source>
        <dbReference type="Proteomes" id="UP001527202"/>
    </source>
</evidence>
<keyword evidence="4" id="KW-1133">Transmembrane helix</keyword>
<dbReference type="Gene3D" id="3.40.50.1820">
    <property type="entry name" value="alpha/beta hydrolase"/>
    <property type="match status" value="1"/>
</dbReference>
<dbReference type="PANTHER" id="PTHR10272:SF0">
    <property type="entry name" value="PLATELET-ACTIVATING FACTOR ACETYLHYDROLASE"/>
    <property type="match status" value="1"/>
</dbReference>
<keyword evidence="4" id="KW-0812">Transmembrane</keyword>
<keyword evidence="2" id="KW-0442">Lipid degradation</keyword>
<accession>A0A410WYE4</accession>
<organism evidence="6 7">
    <name type="scientific">Paenibacillus chitinolyticus</name>
    <dbReference type="NCBI Taxonomy" id="79263"/>
    <lineage>
        <taxon>Bacteria</taxon>
        <taxon>Bacillati</taxon>
        <taxon>Bacillota</taxon>
        <taxon>Bacilli</taxon>
        <taxon>Bacillales</taxon>
        <taxon>Paenibacillaceae</taxon>
        <taxon>Paenibacillus</taxon>
    </lineage>
</organism>
<dbReference type="KEGG" id="pchi:PC41400_18125"/>
<dbReference type="GO" id="GO:0016042">
    <property type="term" value="P:lipid catabolic process"/>
    <property type="evidence" value="ECO:0007669"/>
    <property type="project" value="UniProtKB-KW"/>
</dbReference>
<feature type="transmembrane region" description="Helical" evidence="4">
    <location>
        <begin position="83"/>
        <end position="102"/>
    </location>
</feature>
<dbReference type="SUPFAM" id="SSF53474">
    <property type="entry name" value="alpha/beta-Hydrolases"/>
    <property type="match status" value="1"/>
</dbReference>
<evidence type="ECO:0000256" key="2">
    <source>
        <dbReference type="ARBA" id="ARBA00022963"/>
    </source>
</evidence>
<keyword evidence="4" id="KW-0472">Membrane</keyword>
<keyword evidence="1 6" id="KW-0378">Hydrolase</keyword>
<dbReference type="GeneID" id="95376713"/>
<evidence type="ECO:0000313" key="6">
    <source>
        <dbReference type="EMBL" id="QAV19475.1"/>
    </source>
</evidence>
<proteinExistence type="predicted"/>
<sequence>MRLFEALLIGSNLFLLVVLLFMRNRKIGLGAGFAAICALSAHLIWEGYRWQLAPSYLVSVILFILVAIRIYRNPKSVNLRKKTRYIGYSVLTVLLGFSVFLAQAVPILVLPKPGGEAAVGTQLFHFTDSTRQDSYPNLPKNDRELMVRVWYPAKPQPGKGELLFPEDPVQFKTYKENFSGVFGLPAFILDYWKYTRGNSRLNAELLPASAPYPLVLISHGMGTGSVLHVSQAENLASHGFIVAAIDHTYSTAATLFPDGRITGFETKTPANDFYAYAKRVGAVWAADIQFVLSEMEHLNQDPESSLKGMIDVNHTGIMGHSFGGGTAFNVTYSSDKIKAGIDMDGTLYDLEDKGQMPKPFMFLNSDKRSTLSAAIKNNEVPDSIRAQLVKEQQAMDSIGARNGQVIHIRGTDHFNFTDLQFYTPMLKYTGMTGDIDGYRGAALVNSYVLDFFTRHLKKNGGKPL</sequence>
<dbReference type="EMBL" id="JAMDMJ010000013">
    <property type="protein sequence ID" value="MCY9596461.1"/>
    <property type="molecule type" value="Genomic_DNA"/>
</dbReference>
<evidence type="ECO:0000256" key="3">
    <source>
        <dbReference type="ARBA" id="ARBA00023098"/>
    </source>
</evidence>
<dbReference type="AlphaFoldDB" id="A0A410WYE4"/>
<gene>
    <name evidence="5" type="ORF">M5X16_11825</name>
    <name evidence="6" type="ORF">PC41400_18125</name>
</gene>
<dbReference type="Pfam" id="PF03403">
    <property type="entry name" value="PAF-AH_p_II"/>
    <property type="match status" value="2"/>
</dbReference>
<name>A0A410WYE4_9BACL</name>
<dbReference type="RefSeq" id="WP_042226605.1">
    <property type="nucleotide sequence ID" value="NZ_CP026520.1"/>
</dbReference>
<evidence type="ECO:0000313" key="5">
    <source>
        <dbReference type="EMBL" id="MCY9596461.1"/>
    </source>
</evidence>